<sequence>MADPDFLDPEIERLTEKLSKDPNSMVFAPLADSYRRSGLIEEAIDIVKKGLDKHPGYASAYIVLGRCYQDQKMYELARAEFEKALEVAPENFVAAKLYASMLVSLGQKEEAIKRFKQLLETDPGNADVERSLEELGAGDAEPVPEELSSNADPSVFDIGSIEEKKQAAGAPDASGISPEAGRETKPDLEAVFGGESSTPVAGGAEESRRSPFDFGTIPDAAAREPDKIERTEDVPPAFLEPTVVGERGTVRKPLDLGGIAEPDVEGEQLPDGEEGSGAADTYAELPSEESRQIPEADKGLAELYAAQGAIDKAIETYERLLETEPSNEEYKRRLAELREGLEPIVREESVFPSEILEPISESSAPIAQPEPTPEVQPPDDSELEKPSATETISLNELFKDEEVTSEPVRPKETVHPSMMEGKEKAKPKEGEESREGFESFQNWLDGLEK</sequence>
<reference evidence="5 6" key="1">
    <citation type="submission" date="2019-03" db="EMBL/GenBank/DDBJ databases">
        <title>Metabolic potential of uncultured bacteria and archaea associated with petroleum seepage in deep-sea sediments.</title>
        <authorList>
            <person name="Dong X."/>
            <person name="Hubert C."/>
        </authorList>
    </citation>
    <scope>NUCLEOTIDE SEQUENCE [LARGE SCALE GENOMIC DNA]</scope>
    <source>
        <strain evidence="5">E44_bin18</strain>
    </source>
</reference>
<dbReference type="InterPro" id="IPR019734">
    <property type="entry name" value="TPR_rpt"/>
</dbReference>
<dbReference type="InterPro" id="IPR011990">
    <property type="entry name" value="TPR-like_helical_dom_sf"/>
</dbReference>
<dbReference type="InterPro" id="IPR051012">
    <property type="entry name" value="CellSynth/LPSAsmb/PSIAsmb"/>
</dbReference>
<feature type="compositionally biased region" description="Low complexity" evidence="4">
    <location>
        <begin position="352"/>
        <end position="366"/>
    </location>
</feature>
<accession>A0A523UNH7</accession>
<dbReference type="Proteomes" id="UP000315525">
    <property type="component" value="Unassembled WGS sequence"/>
</dbReference>
<comment type="caution">
    <text evidence="5">The sequence shown here is derived from an EMBL/GenBank/DDBJ whole genome shotgun (WGS) entry which is preliminary data.</text>
</comment>
<feature type="repeat" description="TPR" evidence="3">
    <location>
        <begin position="294"/>
        <end position="327"/>
    </location>
</feature>
<evidence type="ECO:0000256" key="2">
    <source>
        <dbReference type="ARBA" id="ARBA00022803"/>
    </source>
</evidence>
<feature type="repeat" description="TPR" evidence="3">
    <location>
        <begin position="92"/>
        <end position="125"/>
    </location>
</feature>
<dbReference type="EMBL" id="SOJN01000142">
    <property type="protein sequence ID" value="TET43969.1"/>
    <property type="molecule type" value="Genomic_DNA"/>
</dbReference>
<dbReference type="SMART" id="SM00028">
    <property type="entry name" value="TPR"/>
    <property type="match status" value="4"/>
</dbReference>
<dbReference type="Pfam" id="PF13424">
    <property type="entry name" value="TPR_12"/>
    <property type="match status" value="1"/>
</dbReference>
<name>A0A523UNH7_UNCT6</name>
<evidence type="ECO:0000256" key="1">
    <source>
        <dbReference type="ARBA" id="ARBA00022737"/>
    </source>
</evidence>
<keyword evidence="1" id="KW-0677">Repeat</keyword>
<keyword evidence="2 3" id="KW-0802">TPR repeat</keyword>
<feature type="region of interest" description="Disordered" evidence="4">
    <location>
        <begin position="348"/>
        <end position="449"/>
    </location>
</feature>
<feature type="region of interest" description="Disordered" evidence="4">
    <location>
        <begin position="164"/>
        <end position="183"/>
    </location>
</feature>
<dbReference type="Gene3D" id="1.25.40.10">
    <property type="entry name" value="Tetratricopeptide repeat domain"/>
    <property type="match status" value="2"/>
</dbReference>
<dbReference type="AlphaFoldDB" id="A0A523UNH7"/>
<dbReference type="PANTHER" id="PTHR45586:SF1">
    <property type="entry name" value="LIPOPOLYSACCHARIDE ASSEMBLY PROTEIN B"/>
    <property type="match status" value="1"/>
</dbReference>
<feature type="compositionally biased region" description="Basic and acidic residues" evidence="4">
    <location>
        <begin position="397"/>
        <end position="437"/>
    </location>
</feature>
<evidence type="ECO:0000313" key="5">
    <source>
        <dbReference type="EMBL" id="TET43969.1"/>
    </source>
</evidence>
<feature type="compositionally biased region" description="Basic and acidic residues" evidence="4">
    <location>
        <begin position="221"/>
        <end position="233"/>
    </location>
</feature>
<organism evidence="5 6">
    <name type="scientific">candidate division TA06 bacterium</name>
    <dbReference type="NCBI Taxonomy" id="2250710"/>
    <lineage>
        <taxon>Bacteria</taxon>
        <taxon>Bacteria division TA06</taxon>
    </lineage>
</organism>
<gene>
    <name evidence="5" type="ORF">E3J62_11525</name>
</gene>
<dbReference type="SUPFAM" id="SSF48452">
    <property type="entry name" value="TPR-like"/>
    <property type="match status" value="1"/>
</dbReference>
<feature type="repeat" description="TPR" evidence="3">
    <location>
        <begin position="58"/>
        <end position="91"/>
    </location>
</feature>
<evidence type="ECO:0000256" key="4">
    <source>
        <dbReference type="SAM" id="MobiDB-lite"/>
    </source>
</evidence>
<evidence type="ECO:0000256" key="3">
    <source>
        <dbReference type="PROSITE-ProRule" id="PRU00339"/>
    </source>
</evidence>
<dbReference type="PROSITE" id="PS50005">
    <property type="entry name" value="TPR"/>
    <property type="match status" value="3"/>
</dbReference>
<proteinExistence type="predicted"/>
<evidence type="ECO:0000313" key="6">
    <source>
        <dbReference type="Proteomes" id="UP000315525"/>
    </source>
</evidence>
<dbReference type="Pfam" id="PF13428">
    <property type="entry name" value="TPR_14"/>
    <property type="match status" value="1"/>
</dbReference>
<feature type="compositionally biased region" description="Acidic residues" evidence="4">
    <location>
        <begin position="262"/>
        <end position="274"/>
    </location>
</feature>
<dbReference type="PANTHER" id="PTHR45586">
    <property type="entry name" value="TPR REPEAT-CONTAINING PROTEIN PA4667"/>
    <property type="match status" value="1"/>
</dbReference>
<dbReference type="PROSITE" id="PS50293">
    <property type="entry name" value="TPR_REGION"/>
    <property type="match status" value="1"/>
</dbReference>
<feature type="region of interest" description="Disordered" evidence="4">
    <location>
        <begin position="193"/>
        <end position="291"/>
    </location>
</feature>
<protein>
    <submittedName>
        <fullName evidence="5">Tetratricopeptide repeat protein</fullName>
    </submittedName>
</protein>